<proteinExistence type="predicted"/>
<dbReference type="EMBL" id="SAYW01000002">
    <property type="protein sequence ID" value="RWU08170.1"/>
    <property type="molecule type" value="Genomic_DNA"/>
</dbReference>
<accession>A0A443YVZ1</accession>
<dbReference type="RefSeq" id="WP_113646694.1">
    <property type="nucleotide sequence ID" value="NZ_QMHN01000002.1"/>
</dbReference>
<evidence type="ECO:0000313" key="2">
    <source>
        <dbReference type="EMBL" id="RWU08170.1"/>
    </source>
</evidence>
<dbReference type="Pfam" id="PF13289">
    <property type="entry name" value="SIR2_2"/>
    <property type="match status" value="1"/>
</dbReference>
<comment type="caution">
    <text evidence="2">The sequence shown here is derived from an EMBL/GenBank/DDBJ whole genome shotgun (WGS) entry which is preliminary data.</text>
</comment>
<protein>
    <submittedName>
        <fullName evidence="2">Uncharacterized protein</fullName>
    </submittedName>
</protein>
<evidence type="ECO:0000256" key="1">
    <source>
        <dbReference type="SAM" id="Coils"/>
    </source>
</evidence>
<feature type="coiled-coil region" evidence="1">
    <location>
        <begin position="173"/>
        <end position="214"/>
    </location>
</feature>
<dbReference type="OrthoDB" id="78172at2"/>
<gene>
    <name evidence="2" type="ORF">DPV69_07250</name>
</gene>
<sequence>MSSNTPYVHHLEKLQKNLSGQDLSILVGAGFSKNVDPAFPSWGQLLYRMVDKIKGKQFEEDFKKTKLPASKKKAYLENRYNEFIDEVGYLKVPSLYRDRMGYREALEHYIEQVTPFVDKEHNLCYDLDGVPKKRVLTDKDLELHKKLVRLPWNNIFTTNYDNLLESCTDQDLERSLTEQKKMTREIMDALEKELEELGQKKKDIDDLITDLEKKVEGYKIRNLSYVLSDAEKEEWDQHERSLAEQRAPQGQVNGELYWKKSELDRHKELLNKVEEQLRDCANLVRHSAELALKRNGNIIKLHGSLRLSPEDKFGFDTDPRKHYVICQEDYDTYPTKHEAFTQLMRISLLREAFCLVGFSGTDPNFLAWIGWVRDIIFKKPLEHDDKGGMKKIYLIGTSNKPADAATAIFHENHQIAFIPILHPDCVAFLKREVGGDIDPSADFDTMSKAQKALHIKAVFSLFFDYLRKTASQARAVAAVELYKRSQYENLCKELPIRSMDRKIPNEKSFSRRLIDIGELAEFNRLPSPHFNYDAVRADFLQNYVRYVRDRKTKIPSAELFGILQLIRSQYYPHSSIFDKTTNEFAFLMGMGEKAGRDAHFGFLLEDLRDSIWKLENDRAVSIIKVLEVAKNGKIQQELSYLVALKDAINLNFSSMNRSLAIWRANGHWLINKAGLLSLIDQQRARGVLKEETQRNLQEHLYKLELLSGLRERYGDDRAQLEERRQLKAKGLHELNQHVTLLIDQLKRARKKIVPYGSGKASFNRSITLTNNSDHGLSFQVLGLLMQSGFPAVGNYTAWLSSDDFYLVASRSFSYYPFPTLFYALQYSDEKMLKRLAQDYIYNEHITNEELERIASSTTHAYSDKHVPRKYLKSIPIFLSELVLAVSPSLWEPFFKQYWKDAEKNGKLFVPRFDRSDDFLEKALRYVQAPKILAIVVDTCLNAIEKSEVPSDLVSDYLYALANNHALKHKSAEIRKLLVKGFFPIIDRLNEQPNLIFALGNMSELLTEGENLAISNVVMDMDYSKVSNPRSWRIFLHFIGTDELIQKIPDGAFKRERALQQIKDAILKSSDLWNAGFRPDSTGVSGNSEFISLTALREENHTVTGLQWSPAEIAVIYQKLRETTAKINEWMQVRQGASMIENLFAFILEEMRDFLRDEKQVLHTLPGYDETVDLIDRHHIQQRSYNDLLEGLTSREHNNVLGAVNELMSLLYYRNERTAYEMHIIALLNKLLLQSEPCLESCLKYIAYFFYNKFNEKYLRRFTPYLLEIIKRYRVTMPAEVELPFVYEHLIMISFVLERWGETDENINYFLSMKQESKFNNIRYGLSQKFLNDGRDRDDFH</sequence>
<reference evidence="2 3" key="1">
    <citation type="submission" date="2018-06" db="EMBL/GenBank/DDBJ databases">
        <title>Pedobacter endophyticus sp. nov., an endophytic bacterium isolated from a leaf of Triticum aestivum.</title>
        <authorList>
            <person name="Zhang L."/>
        </authorList>
    </citation>
    <scope>NUCLEOTIDE SEQUENCE [LARGE SCALE GENOMIC DNA]</scope>
    <source>
        <strain evidence="2 3">CM134L-2</strain>
    </source>
</reference>
<keyword evidence="1" id="KW-0175">Coiled coil</keyword>
<dbReference type="Proteomes" id="UP000284120">
    <property type="component" value="Unassembled WGS sequence"/>
</dbReference>
<organism evidence="2 3">
    <name type="scientific">Pedobacter chitinilyticus</name>
    <dbReference type="NCBI Taxonomy" id="2233776"/>
    <lineage>
        <taxon>Bacteria</taxon>
        <taxon>Pseudomonadati</taxon>
        <taxon>Bacteroidota</taxon>
        <taxon>Sphingobacteriia</taxon>
        <taxon>Sphingobacteriales</taxon>
        <taxon>Sphingobacteriaceae</taxon>
        <taxon>Pedobacter</taxon>
    </lineage>
</organism>
<name>A0A443YVZ1_9SPHI</name>
<evidence type="ECO:0000313" key="3">
    <source>
        <dbReference type="Proteomes" id="UP000284120"/>
    </source>
</evidence>
<keyword evidence="3" id="KW-1185">Reference proteome</keyword>